<keyword evidence="1" id="KW-0472">Membrane</keyword>
<protein>
    <submittedName>
        <fullName evidence="2">Phosphatidate cytidylyltransferase</fullName>
    </submittedName>
</protein>
<feature type="transmembrane region" description="Helical" evidence="1">
    <location>
        <begin position="51"/>
        <end position="81"/>
    </location>
</feature>
<dbReference type="Pfam" id="PF01148">
    <property type="entry name" value="CTP_transf_1"/>
    <property type="match status" value="1"/>
</dbReference>
<feature type="transmembrane region" description="Helical" evidence="1">
    <location>
        <begin position="183"/>
        <end position="203"/>
    </location>
</feature>
<proteinExistence type="predicted"/>
<feature type="transmembrane region" description="Helical" evidence="1">
    <location>
        <begin position="224"/>
        <end position="242"/>
    </location>
</feature>
<keyword evidence="1" id="KW-1133">Transmembrane helix</keyword>
<dbReference type="RefSeq" id="WP_218390280.1">
    <property type="nucleotide sequence ID" value="NZ_JAHUZE010000001.1"/>
</dbReference>
<dbReference type="EMBL" id="JAHUZE010000001">
    <property type="protein sequence ID" value="MBV7377391.1"/>
    <property type="molecule type" value="Genomic_DNA"/>
</dbReference>
<reference evidence="2 3" key="1">
    <citation type="submission" date="2021-05" db="EMBL/GenBank/DDBJ databases">
        <title>Culturable bacteria isolated from Daya Bay.</title>
        <authorList>
            <person name="Zheng W."/>
            <person name="Yu S."/>
            <person name="Huang Y."/>
        </authorList>
    </citation>
    <scope>NUCLEOTIDE SEQUENCE [LARGE SCALE GENOMIC DNA]</scope>
    <source>
        <strain evidence="2 3">DP4N28-5</strain>
    </source>
</reference>
<evidence type="ECO:0000313" key="2">
    <source>
        <dbReference type="EMBL" id="MBV7377391.1"/>
    </source>
</evidence>
<dbReference type="PANTHER" id="PTHR43535">
    <property type="entry name" value="PHOSPHATIDATE CYTIDYLYLTRANSFERASE"/>
    <property type="match status" value="1"/>
</dbReference>
<keyword evidence="3" id="KW-1185">Reference proteome</keyword>
<dbReference type="Proteomes" id="UP000756530">
    <property type="component" value="Unassembled WGS sequence"/>
</dbReference>
<keyword evidence="2" id="KW-0808">Transferase</keyword>
<sequence length="315" mass="35003">MNVYADFFYLLLGMIAFLVAATLLGEGLRKVFSGEGAKSFVEAYAARVTSWWGMVVLLAIAFAFGQGGVIVLFAFISFAALREFLTLTAKTRADHWSLLISFFVILPLQYFLIYIDWYGLYSILIPVYAYLLLPIASAVRGEPERFLRRVAETQWALMITVFAASHIPALLSLDIEGFEGRQILLIAWLVIVIQGADVLQYVWSRMFGRHPVAANLSRSKTWEGYAAGTASGMVIGVLLGWLTPFSIWQTALMAGMITLIGFFGSLVMAAIKRDKGVRDWGHLIAGHGGFTDRLDAVVFAAPLFFHVVRFFWTAS</sequence>
<keyword evidence="2" id="KW-0548">Nucleotidyltransferase</keyword>
<feature type="transmembrane region" description="Helical" evidence="1">
    <location>
        <begin position="93"/>
        <end position="112"/>
    </location>
</feature>
<organism evidence="2 3">
    <name type="scientific">Maritimibacter dapengensis</name>
    <dbReference type="NCBI Taxonomy" id="2836868"/>
    <lineage>
        <taxon>Bacteria</taxon>
        <taxon>Pseudomonadati</taxon>
        <taxon>Pseudomonadota</taxon>
        <taxon>Alphaproteobacteria</taxon>
        <taxon>Rhodobacterales</taxon>
        <taxon>Roseobacteraceae</taxon>
        <taxon>Maritimibacter</taxon>
    </lineage>
</organism>
<evidence type="ECO:0000313" key="3">
    <source>
        <dbReference type="Proteomes" id="UP000756530"/>
    </source>
</evidence>
<evidence type="ECO:0000256" key="1">
    <source>
        <dbReference type="SAM" id="Phobius"/>
    </source>
</evidence>
<feature type="transmembrane region" description="Helical" evidence="1">
    <location>
        <begin position="248"/>
        <end position="271"/>
    </location>
</feature>
<name>A0ABS6SWQ1_9RHOB</name>
<keyword evidence="1" id="KW-0812">Transmembrane</keyword>
<accession>A0ABS6SWQ1</accession>
<gene>
    <name evidence="2" type="ORF">KJP28_00530</name>
</gene>
<dbReference type="PANTHER" id="PTHR43535:SF1">
    <property type="entry name" value="PHOSPHATIDATE CYTIDYLYLTRANSFERASE"/>
    <property type="match status" value="1"/>
</dbReference>
<feature type="transmembrane region" description="Helical" evidence="1">
    <location>
        <begin position="7"/>
        <end position="25"/>
    </location>
</feature>
<feature type="transmembrane region" description="Helical" evidence="1">
    <location>
        <begin position="151"/>
        <end position="171"/>
    </location>
</feature>
<comment type="caution">
    <text evidence="2">The sequence shown here is derived from an EMBL/GenBank/DDBJ whole genome shotgun (WGS) entry which is preliminary data.</text>
</comment>
<feature type="transmembrane region" description="Helical" evidence="1">
    <location>
        <begin position="118"/>
        <end position="139"/>
    </location>
</feature>
<dbReference type="GO" id="GO:0016779">
    <property type="term" value="F:nucleotidyltransferase activity"/>
    <property type="evidence" value="ECO:0007669"/>
    <property type="project" value="UniProtKB-KW"/>
</dbReference>